<dbReference type="AlphaFoldDB" id="A0A388L8G7"/>
<dbReference type="FunFam" id="2.60.300.12:FF:000006">
    <property type="entry name" value="Iron-sulfur cluster assembly 2 mitochondrial"/>
    <property type="match status" value="1"/>
</dbReference>
<dbReference type="Gramene" id="GBG78532">
    <property type="protein sequence ID" value="GBG78532"/>
    <property type="gene ID" value="CBR_g27757"/>
</dbReference>
<dbReference type="GO" id="GO:0051539">
    <property type="term" value="F:4 iron, 4 sulfur cluster binding"/>
    <property type="evidence" value="ECO:0007669"/>
    <property type="project" value="TreeGrafter"/>
</dbReference>
<evidence type="ECO:0000256" key="3">
    <source>
        <dbReference type="ARBA" id="ARBA00022723"/>
    </source>
</evidence>
<comment type="similarity">
    <text evidence="2">Belongs to the HesB/IscA family.</text>
</comment>
<evidence type="ECO:0000256" key="5">
    <source>
        <dbReference type="ARBA" id="ARBA00023128"/>
    </source>
</evidence>
<dbReference type="GO" id="GO:0051537">
    <property type="term" value="F:2 iron, 2 sulfur cluster binding"/>
    <property type="evidence" value="ECO:0007669"/>
    <property type="project" value="TreeGrafter"/>
</dbReference>
<reference evidence="7 8" key="1">
    <citation type="journal article" date="2018" name="Cell">
        <title>The Chara Genome: Secondary Complexity and Implications for Plant Terrestrialization.</title>
        <authorList>
            <person name="Nishiyama T."/>
            <person name="Sakayama H."/>
            <person name="Vries J.D."/>
            <person name="Buschmann H."/>
            <person name="Saint-Marcoux D."/>
            <person name="Ullrich K.K."/>
            <person name="Haas F.B."/>
            <person name="Vanderstraeten L."/>
            <person name="Becker D."/>
            <person name="Lang D."/>
            <person name="Vosolsobe S."/>
            <person name="Rombauts S."/>
            <person name="Wilhelmsson P.K.I."/>
            <person name="Janitza P."/>
            <person name="Kern R."/>
            <person name="Heyl A."/>
            <person name="Rumpler F."/>
            <person name="Villalobos L.I.A.C."/>
            <person name="Clay J.M."/>
            <person name="Skokan R."/>
            <person name="Toyoda A."/>
            <person name="Suzuki Y."/>
            <person name="Kagoshima H."/>
            <person name="Schijlen E."/>
            <person name="Tajeshwar N."/>
            <person name="Catarino B."/>
            <person name="Hetherington A.J."/>
            <person name="Saltykova A."/>
            <person name="Bonnot C."/>
            <person name="Breuninger H."/>
            <person name="Symeonidi A."/>
            <person name="Radhakrishnan G.V."/>
            <person name="Van Nieuwerburgh F."/>
            <person name="Deforce D."/>
            <person name="Chang C."/>
            <person name="Karol K.G."/>
            <person name="Hedrich R."/>
            <person name="Ulvskov P."/>
            <person name="Glockner G."/>
            <person name="Delwiche C.F."/>
            <person name="Petrasek J."/>
            <person name="Van de Peer Y."/>
            <person name="Friml J."/>
            <person name="Beilby M."/>
            <person name="Dolan L."/>
            <person name="Kohara Y."/>
            <person name="Sugano S."/>
            <person name="Fujiyama A."/>
            <person name="Delaux P.-M."/>
            <person name="Quint M."/>
            <person name="TheiBen G."/>
            <person name="Hagemann M."/>
            <person name="Harholt J."/>
            <person name="Dunand C."/>
            <person name="Zachgo S."/>
            <person name="Langdale J."/>
            <person name="Maumus F."/>
            <person name="Straeten D.V.D."/>
            <person name="Gould S.B."/>
            <person name="Rensing S.A."/>
        </authorList>
    </citation>
    <scope>NUCLEOTIDE SEQUENCE [LARGE SCALE GENOMIC DNA]</scope>
    <source>
        <strain evidence="7 8">S276</strain>
    </source>
</reference>
<dbReference type="SUPFAM" id="SSF89360">
    <property type="entry name" value="HesB-like domain"/>
    <property type="match status" value="1"/>
</dbReference>
<protein>
    <recommendedName>
        <fullName evidence="6">Core domain-containing protein</fullName>
    </recommendedName>
</protein>
<keyword evidence="4" id="KW-0408">Iron</keyword>
<dbReference type="EMBL" id="BFEA01000297">
    <property type="protein sequence ID" value="GBG78532.1"/>
    <property type="molecule type" value="Genomic_DNA"/>
</dbReference>
<dbReference type="PANTHER" id="PTHR43011">
    <property type="entry name" value="IRON-SULFUR CLUSTER ASSEMBLY 2 HOMOLOG, MITOCHONDRIAL"/>
    <property type="match status" value="1"/>
</dbReference>
<dbReference type="InterPro" id="IPR035903">
    <property type="entry name" value="HesB-like_dom_sf"/>
</dbReference>
<dbReference type="GO" id="GO:0120510">
    <property type="term" value="C:mitochondrial [4Fe-4S] assembly complex"/>
    <property type="evidence" value="ECO:0007669"/>
    <property type="project" value="UniProtKB-ARBA"/>
</dbReference>
<dbReference type="Pfam" id="PF01521">
    <property type="entry name" value="Fe-S_biosyn"/>
    <property type="match status" value="1"/>
</dbReference>
<evidence type="ECO:0000256" key="1">
    <source>
        <dbReference type="ARBA" id="ARBA00004173"/>
    </source>
</evidence>
<organism evidence="7 8">
    <name type="scientific">Chara braunii</name>
    <name type="common">Braun's stonewort</name>
    <dbReference type="NCBI Taxonomy" id="69332"/>
    <lineage>
        <taxon>Eukaryota</taxon>
        <taxon>Viridiplantae</taxon>
        <taxon>Streptophyta</taxon>
        <taxon>Charophyceae</taxon>
        <taxon>Charales</taxon>
        <taxon>Characeae</taxon>
        <taxon>Chara</taxon>
    </lineage>
</organism>
<proteinExistence type="inferred from homology"/>
<dbReference type="InterPro" id="IPR016092">
    <property type="entry name" value="ATAP"/>
</dbReference>
<sequence length="203" mass="21745">MATVVRELADACACAARRVLHLRSPGCVTPAPSRRLARAAPSWLMTTLPRHRQLSFASVHHNSVSALAGAETANTSSGSTSAEASGRSEDLVISENCIRRMREIQEEEREEAGAAGEVMLRLSVDGGGCSGFQYSFSLERELQPDDRVFEKDGVKVVVDSVSHSFVKGATIDYVQELVRSSFHVANNPNSAATCGCGSSFTAR</sequence>
<dbReference type="OrthoDB" id="1938621at2759"/>
<evidence type="ECO:0000256" key="4">
    <source>
        <dbReference type="ARBA" id="ARBA00023004"/>
    </source>
</evidence>
<dbReference type="NCBIfam" id="TIGR00049">
    <property type="entry name" value="iron-sulfur cluster assembly accessory protein"/>
    <property type="match status" value="1"/>
</dbReference>
<dbReference type="PANTHER" id="PTHR43011:SF1">
    <property type="entry name" value="IRON-SULFUR CLUSTER ASSEMBLY 2 HOMOLOG, MITOCHONDRIAL"/>
    <property type="match status" value="1"/>
</dbReference>
<feature type="domain" description="Core" evidence="6">
    <location>
        <begin position="95"/>
        <end position="197"/>
    </location>
</feature>
<name>A0A388L8G7_CHABU</name>
<evidence type="ECO:0000256" key="2">
    <source>
        <dbReference type="ARBA" id="ARBA00006718"/>
    </source>
</evidence>
<dbReference type="GO" id="GO:0005506">
    <property type="term" value="F:iron ion binding"/>
    <property type="evidence" value="ECO:0007669"/>
    <property type="project" value="TreeGrafter"/>
</dbReference>
<comment type="subcellular location">
    <subcellularLocation>
        <location evidence="1">Mitochondrion</location>
    </subcellularLocation>
</comment>
<evidence type="ECO:0000259" key="6">
    <source>
        <dbReference type="Pfam" id="PF01521"/>
    </source>
</evidence>
<keyword evidence="8" id="KW-1185">Reference proteome</keyword>
<dbReference type="STRING" id="69332.A0A388L8G7"/>
<dbReference type="Proteomes" id="UP000265515">
    <property type="component" value="Unassembled WGS sequence"/>
</dbReference>
<evidence type="ECO:0000313" key="7">
    <source>
        <dbReference type="EMBL" id="GBG78532.1"/>
    </source>
</evidence>
<keyword evidence="3" id="KW-0479">Metal-binding</keyword>
<comment type="caution">
    <text evidence="7">The sequence shown here is derived from an EMBL/GenBank/DDBJ whole genome shotgun (WGS) entry which is preliminary data.</text>
</comment>
<dbReference type="GO" id="GO:0016226">
    <property type="term" value="P:iron-sulfur cluster assembly"/>
    <property type="evidence" value="ECO:0007669"/>
    <property type="project" value="InterPro"/>
</dbReference>
<keyword evidence="5" id="KW-0496">Mitochondrion</keyword>
<dbReference type="InterPro" id="IPR000361">
    <property type="entry name" value="ATAP_core_dom"/>
</dbReference>
<dbReference type="Gene3D" id="2.60.300.12">
    <property type="entry name" value="HesB-like domain"/>
    <property type="match status" value="1"/>
</dbReference>
<evidence type="ECO:0000313" key="8">
    <source>
        <dbReference type="Proteomes" id="UP000265515"/>
    </source>
</evidence>
<accession>A0A388L8G7</accession>
<gene>
    <name evidence="7" type="ORF">CBR_g27757</name>
</gene>